<dbReference type="PANTHER" id="PTHR33393:SF11">
    <property type="entry name" value="POLYGLUTAMINE SYNTHESIS ACCESSORY PROTEIN RV0574C-RELATED"/>
    <property type="match status" value="1"/>
</dbReference>
<dbReference type="SMART" id="SM00854">
    <property type="entry name" value="PGA_cap"/>
    <property type="match status" value="1"/>
</dbReference>
<name>A0A1V6CC32_UNCT6</name>
<evidence type="ECO:0000313" key="3">
    <source>
        <dbReference type="EMBL" id="OQB74437.1"/>
    </source>
</evidence>
<proteinExistence type="inferred from homology"/>
<dbReference type="InterPro" id="IPR052169">
    <property type="entry name" value="CW_Biosynth-Accessory"/>
</dbReference>
<feature type="domain" description="Capsule synthesis protein CapA" evidence="2">
    <location>
        <begin position="37"/>
        <end position="277"/>
    </location>
</feature>
<accession>A0A1V6CC32</accession>
<evidence type="ECO:0000259" key="2">
    <source>
        <dbReference type="SMART" id="SM00854"/>
    </source>
</evidence>
<protein>
    <submittedName>
        <fullName evidence="3">Capsule biosynthesis protein CapA</fullName>
    </submittedName>
</protein>
<dbReference type="CDD" id="cd07381">
    <property type="entry name" value="MPP_CapA"/>
    <property type="match status" value="1"/>
</dbReference>
<dbReference type="Proteomes" id="UP000485562">
    <property type="component" value="Unassembled WGS sequence"/>
</dbReference>
<dbReference type="AlphaFoldDB" id="A0A1V6CC32"/>
<comment type="caution">
    <text evidence="3">The sequence shown here is derived from an EMBL/GenBank/DDBJ whole genome shotgun (WGS) entry which is preliminary data.</text>
</comment>
<evidence type="ECO:0000256" key="1">
    <source>
        <dbReference type="ARBA" id="ARBA00005662"/>
    </source>
</evidence>
<organism evidence="3">
    <name type="scientific">candidate division TA06 bacterium ADurb.Bin131</name>
    <dbReference type="NCBI Taxonomy" id="1852827"/>
    <lineage>
        <taxon>Bacteria</taxon>
        <taxon>Bacteria division TA06</taxon>
    </lineage>
</organism>
<gene>
    <name evidence="3" type="primary">capA</name>
    <name evidence="3" type="ORF">BWX89_00516</name>
</gene>
<reference evidence="3" key="1">
    <citation type="submission" date="2017-02" db="EMBL/GenBank/DDBJ databases">
        <title>Delving into the versatile metabolic prowess of the omnipresent phylum Bacteroidetes.</title>
        <authorList>
            <person name="Nobu M.K."/>
            <person name="Mei R."/>
            <person name="Narihiro T."/>
            <person name="Kuroda K."/>
            <person name="Liu W.-T."/>
        </authorList>
    </citation>
    <scope>NUCLEOTIDE SEQUENCE</scope>
    <source>
        <strain evidence="3">ADurb.Bin131</strain>
    </source>
</reference>
<dbReference type="EMBL" id="MWDQ01000040">
    <property type="protein sequence ID" value="OQB74437.1"/>
    <property type="molecule type" value="Genomic_DNA"/>
</dbReference>
<sequence length="346" mass="38754">MKTFFEFIEYIILTSIFIFGLCGCSPVGDDTSNNIISIAAVGDVNFGSDYPYNAVPSRDKKNLFDACRKIIMSADISFCNLETALCNGGKPAKKYGSKGIFVFRAPCEFSEILAETGFDVVSVANNHIRDFGFYGEQQTKRSLKENNIQYLSIDGETAEFQIRETKIIFVGFSAGLRKRSIINPESVFNEIKLLSDKSDILVVSFHAGAEGEDAIHTKNRTESYLGENRGNPVFLAHGAIDNGADLVLMHGPHVPRGVEVYRERFIAYSLGNFLNYGWKLNRYSKIAPLLWINLYPDGKPASVIIYSFIQNRPGFPEFDRQNQAYKLIKDLTQKDISTGGFQFSDQ</sequence>
<dbReference type="PANTHER" id="PTHR33393">
    <property type="entry name" value="POLYGLUTAMINE SYNTHESIS ACCESSORY PROTEIN RV0574C-RELATED"/>
    <property type="match status" value="1"/>
</dbReference>
<dbReference type="Pfam" id="PF09587">
    <property type="entry name" value="PGA_cap"/>
    <property type="match status" value="1"/>
</dbReference>
<dbReference type="InterPro" id="IPR029052">
    <property type="entry name" value="Metallo-depent_PP-like"/>
</dbReference>
<dbReference type="SUPFAM" id="SSF56300">
    <property type="entry name" value="Metallo-dependent phosphatases"/>
    <property type="match status" value="1"/>
</dbReference>
<dbReference type="PROSITE" id="PS51257">
    <property type="entry name" value="PROKAR_LIPOPROTEIN"/>
    <property type="match status" value="1"/>
</dbReference>
<comment type="similarity">
    <text evidence="1">Belongs to the CapA family.</text>
</comment>
<dbReference type="InterPro" id="IPR019079">
    <property type="entry name" value="Capsule_synth_CapA"/>
</dbReference>